<dbReference type="InterPro" id="IPR031107">
    <property type="entry name" value="Small_HSP"/>
</dbReference>
<accession>A0A559KJ85</accession>
<dbReference type="Pfam" id="PF00011">
    <property type="entry name" value="HSP20"/>
    <property type="match status" value="1"/>
</dbReference>
<gene>
    <name evidence="4" type="primary">ibpA</name>
    <name evidence="4" type="ORF">MDPP_001564</name>
</gene>
<sequence>MNFNLIKSNQDLLEDLFEDFKSIPFSSGHYQNILKTDIKEYKNNYIFEIEIPGFKKEDVKISLEDGWLVVEVNRSNDIPENENNKPNYLKQERIKGMIRRSFNLGKEFNIKDVEGNLENGLLTIKINKKQKETKPKEYLSLN</sequence>
<evidence type="ECO:0000256" key="1">
    <source>
        <dbReference type="PROSITE-ProRule" id="PRU00285"/>
    </source>
</evidence>
<organism evidence="4 5">
    <name type="scientific">Candidatus Phytoplasma pini</name>
    <dbReference type="NCBI Taxonomy" id="267362"/>
    <lineage>
        <taxon>Bacteria</taxon>
        <taxon>Bacillati</taxon>
        <taxon>Mycoplasmatota</taxon>
        <taxon>Mollicutes</taxon>
        <taxon>Acholeplasmatales</taxon>
        <taxon>Acholeplasmataceae</taxon>
        <taxon>Candidatus Phytoplasma</taxon>
    </lineage>
</organism>
<dbReference type="PANTHER" id="PTHR11527">
    <property type="entry name" value="HEAT-SHOCK PROTEIN 20 FAMILY MEMBER"/>
    <property type="match status" value="1"/>
</dbReference>
<keyword evidence="5" id="KW-1185">Reference proteome</keyword>
<comment type="similarity">
    <text evidence="1 2">Belongs to the small heat shock protein (HSP20) family.</text>
</comment>
<dbReference type="AlphaFoldDB" id="A0A559KJ85"/>
<proteinExistence type="inferred from homology"/>
<comment type="caution">
    <text evidence="4">The sequence shown here is derived from an EMBL/GenBank/DDBJ whole genome shotgun (WGS) entry which is preliminary data.</text>
</comment>
<dbReference type="SUPFAM" id="SSF49764">
    <property type="entry name" value="HSP20-like chaperones"/>
    <property type="match status" value="1"/>
</dbReference>
<name>A0A559KJ85_9MOLU</name>
<evidence type="ECO:0000313" key="4">
    <source>
        <dbReference type="EMBL" id="TVY12167.1"/>
    </source>
</evidence>
<dbReference type="RefSeq" id="WP_144658503.1">
    <property type="nucleotide sequence ID" value="NZ_VIAE01000008.1"/>
</dbReference>
<protein>
    <submittedName>
        <fullName evidence="4">Molecular chaperone</fullName>
    </submittedName>
</protein>
<dbReference type="OrthoDB" id="9811615at2"/>
<dbReference type="Proteomes" id="UP000320078">
    <property type="component" value="Unassembled WGS sequence"/>
</dbReference>
<reference evidence="4 5" key="1">
    <citation type="submission" date="2019-06" db="EMBL/GenBank/DDBJ databases">
        <title>Draft Genome Sequence of Candidatus Phytoplasma pini-Related Strain MDPP: A Resource for Comparative Genomics of Gymnosperm-infecting Phytoplasmas.</title>
        <authorList>
            <person name="Cai W."/>
            <person name="Costanzo S."/>
            <person name="Shao J."/>
            <person name="Zhao Y."/>
            <person name="Davis R."/>
        </authorList>
    </citation>
    <scope>NUCLEOTIDE SEQUENCE [LARGE SCALE GENOMIC DNA]</scope>
    <source>
        <strain evidence="4 5">MDPP</strain>
    </source>
</reference>
<dbReference type="EMBL" id="VIAE01000008">
    <property type="protein sequence ID" value="TVY12167.1"/>
    <property type="molecule type" value="Genomic_DNA"/>
</dbReference>
<dbReference type="InterPro" id="IPR002068">
    <property type="entry name" value="A-crystallin/Hsp20_dom"/>
</dbReference>
<dbReference type="InterPro" id="IPR008978">
    <property type="entry name" value="HSP20-like_chaperone"/>
</dbReference>
<evidence type="ECO:0000313" key="5">
    <source>
        <dbReference type="Proteomes" id="UP000320078"/>
    </source>
</evidence>
<dbReference type="PROSITE" id="PS01031">
    <property type="entry name" value="SHSP"/>
    <property type="match status" value="1"/>
</dbReference>
<dbReference type="Gene3D" id="2.60.40.790">
    <property type="match status" value="1"/>
</dbReference>
<feature type="domain" description="SHSP" evidence="3">
    <location>
        <begin position="24"/>
        <end position="142"/>
    </location>
</feature>
<evidence type="ECO:0000256" key="2">
    <source>
        <dbReference type="RuleBase" id="RU003616"/>
    </source>
</evidence>
<evidence type="ECO:0000259" key="3">
    <source>
        <dbReference type="PROSITE" id="PS01031"/>
    </source>
</evidence>